<feature type="compositionally biased region" description="Pro residues" evidence="1">
    <location>
        <begin position="556"/>
        <end position="572"/>
    </location>
</feature>
<feature type="region of interest" description="Disordered" evidence="1">
    <location>
        <begin position="209"/>
        <end position="514"/>
    </location>
</feature>
<dbReference type="STRING" id="45882.A0A0V1C7K3"/>
<evidence type="ECO:0000256" key="1">
    <source>
        <dbReference type="SAM" id="MobiDB-lite"/>
    </source>
</evidence>
<feature type="compositionally biased region" description="Basic and acidic residues" evidence="1">
    <location>
        <begin position="956"/>
        <end position="972"/>
    </location>
</feature>
<feature type="compositionally biased region" description="Basic and acidic residues" evidence="1">
    <location>
        <begin position="921"/>
        <end position="936"/>
    </location>
</feature>
<feature type="compositionally biased region" description="Basic residues" evidence="1">
    <location>
        <begin position="812"/>
        <end position="823"/>
    </location>
</feature>
<feature type="compositionally biased region" description="Basic and acidic residues" evidence="1">
    <location>
        <begin position="600"/>
        <end position="610"/>
    </location>
</feature>
<accession>A0A0V1C7K3</accession>
<feature type="compositionally biased region" description="Polar residues" evidence="1">
    <location>
        <begin position="1237"/>
        <end position="1246"/>
    </location>
</feature>
<sequence>MASVPKTNKIEPRSYSIIPSCGGAERQGAGTGGDSPRGGPPARSQDPTTSFLTAATLIYAIGAGITAAAGTRLALQWILVKGFKVDSFQLQGLERVLYCYFSSLPPRVGSGHGDYHRKLIGQTFEWVVAATGGVRSARGYLESPKPPAPDPRPEPGGSSPGEERATKGTITDLMSHSQFHCTGRAYLDMHGLIFETSICYWQDQPESAREEEEAAAESLAGGQTGGEPGGRSRGTGECMRPDRPRRGPTKPVREHTHAAKPTRASPRDSSPTPLLPALPSVPGTNPEPLGIGRAGTSTAPGAEHRAVGWRGGWRKEKRDTGETATRRSPATPASSRREADTLPTRHNARAQLTAARNRTPAGAAGAHGRAEAAAGPPQAHSSEAQRRGTGKPPDPPGEARSPRSRREKTTPTGVGQERPDSGQPPARSGGGGRTHRELGRRHCARDGRTEEGRSTSDLNPARGRNEGRAESPRGEGLRPRGEGGPNTRLPDGRQGRTSPPDAPRPTDHHTVGTMTTASLFPFALAGQPFPLARSPLQDRARHRHGRGAGTPSKPQLLPPAEPTFLPLGPPQTPVTARTRTCPAAPHAGGPTARPRVSQRRGGERGKKTGCGERGGGNDTAERGPATTARAAETGPSRKGVLTRDRETARASDRSGHARQNRRESHCTTPLSSPTTPAAPSRPETRRPPGSPRRRHRHERETDADTPMPTDEDPRAAVGPHVRRRAGRGQQPFSHRTVPSPRARSINARHGPSRPRGGEGGLPRFRQPWERCRGKGGRGDTTTQPEKHTARTTRGAGPRRGSGQSRGREREGRTRRKARVRHGKTGGDPGAHRRLPTPRPARRPSGGEESTAHAGVCTEPSPQPPPHNRSHMAPQQRQDDRQALPRVIPPRTRSGEARAAVDERANAARAGGGQGASPPGDHSGETPRDRHSEHPRTGETLQPVPPESQASQSSPRESNESLEKLSKASRDRSAPALRTGVLVRGVGAHPTKKGGLAPPSLLDPPLTGFSDTNGKAHSQTEHRRHTREWEAPPPAQKQAPRRQTWNAPGAPRRLQETARAHTRREGYATPPATSTDSGNMVKRDTTKVKHCARGSARAGEPHPCLPHTTGRRMGWRDEGPAGRTRRAAAIRHECPSLAWRGLGPGPKRTPEHHIDLRVSNDAQSGETSEIGMSYTRGKTVTDTGRHRTREHNERLPQKKVHSGGTWHEHLDTADRSEVALNHSWLHHSNRDRCDNDTSGKSGKTSDTQSHSAQLSQAAHSKHTQAASPGKQEAWLGDSFRHRDRPKPCPLVLIGKGQRVSTYLQVQ</sequence>
<feature type="region of interest" description="Disordered" evidence="1">
    <location>
        <begin position="1"/>
        <end position="47"/>
    </location>
</feature>
<protein>
    <submittedName>
        <fullName evidence="2">Uncharacterized protein</fullName>
    </submittedName>
</protein>
<comment type="caution">
    <text evidence="2">The sequence shown here is derived from an EMBL/GenBank/DDBJ whole genome shotgun (WGS) entry which is preliminary data.</text>
</comment>
<feature type="region of interest" description="Disordered" evidence="1">
    <location>
        <begin position="138"/>
        <end position="165"/>
    </location>
</feature>
<feature type="region of interest" description="Disordered" evidence="1">
    <location>
        <begin position="1160"/>
        <end position="1204"/>
    </location>
</feature>
<feature type="compositionally biased region" description="Basic and acidic residues" evidence="1">
    <location>
        <begin position="239"/>
        <end position="257"/>
    </location>
</feature>
<keyword evidence="3" id="KW-1185">Reference proteome</keyword>
<dbReference type="Proteomes" id="UP000054653">
    <property type="component" value="Unassembled WGS sequence"/>
</dbReference>
<feature type="compositionally biased region" description="Gly residues" evidence="1">
    <location>
        <begin position="222"/>
        <end position="233"/>
    </location>
</feature>
<feature type="region of interest" description="Disordered" evidence="1">
    <location>
        <begin position="1227"/>
        <end position="1287"/>
    </location>
</feature>
<feature type="compositionally biased region" description="Basic residues" evidence="1">
    <location>
        <begin position="831"/>
        <end position="841"/>
    </location>
</feature>
<feature type="compositionally biased region" description="Low complexity" evidence="1">
    <location>
        <begin position="791"/>
        <end position="804"/>
    </location>
</feature>
<feature type="compositionally biased region" description="Low complexity" evidence="1">
    <location>
        <begin position="667"/>
        <end position="681"/>
    </location>
</feature>
<organism evidence="2 3">
    <name type="scientific">Trichinella britovi</name>
    <name type="common">Parasitic roundworm</name>
    <dbReference type="NCBI Taxonomy" id="45882"/>
    <lineage>
        <taxon>Eukaryota</taxon>
        <taxon>Metazoa</taxon>
        <taxon>Ecdysozoa</taxon>
        <taxon>Nematoda</taxon>
        <taxon>Enoplea</taxon>
        <taxon>Dorylaimia</taxon>
        <taxon>Trichinellida</taxon>
        <taxon>Trichinellidae</taxon>
        <taxon>Trichinella</taxon>
    </lineage>
</organism>
<feature type="compositionally biased region" description="Basic and acidic residues" evidence="1">
    <location>
        <begin position="892"/>
        <end position="905"/>
    </location>
</feature>
<feature type="compositionally biased region" description="Basic and acidic residues" evidence="1">
    <location>
        <begin position="463"/>
        <end position="481"/>
    </location>
</feature>
<feature type="compositionally biased region" description="Low complexity" evidence="1">
    <location>
        <begin position="1247"/>
        <end position="1257"/>
    </location>
</feature>
<feature type="compositionally biased region" description="Basic and acidic residues" evidence="1">
    <location>
        <begin position="641"/>
        <end position="665"/>
    </location>
</feature>
<feature type="compositionally biased region" description="Low complexity" evidence="1">
    <location>
        <begin position="269"/>
        <end position="282"/>
    </location>
</feature>
<gene>
    <name evidence="2" type="ORF">T03_16985</name>
</gene>
<feature type="compositionally biased region" description="Basic and acidic residues" evidence="1">
    <location>
        <begin position="444"/>
        <end position="454"/>
    </location>
</feature>
<reference evidence="2 3" key="1">
    <citation type="submission" date="2015-01" db="EMBL/GenBank/DDBJ databases">
        <title>Evolution of Trichinella species and genotypes.</title>
        <authorList>
            <person name="Korhonen P.K."/>
            <person name="Edoardo P."/>
            <person name="Giuseppe L.R."/>
            <person name="Gasser R.B."/>
        </authorList>
    </citation>
    <scope>NUCLEOTIDE SEQUENCE [LARGE SCALE GENOMIC DNA]</scope>
    <source>
        <strain evidence="2">ISS120</strain>
    </source>
</reference>
<evidence type="ECO:0000313" key="3">
    <source>
        <dbReference type="Proteomes" id="UP000054653"/>
    </source>
</evidence>
<dbReference type="OMA" id="GEHPTRE"/>
<feature type="compositionally biased region" description="Basic and acidic residues" evidence="1">
    <location>
        <begin position="1052"/>
        <end position="1065"/>
    </location>
</feature>
<feature type="compositionally biased region" description="Low complexity" evidence="1">
    <location>
        <begin position="361"/>
        <end position="375"/>
    </location>
</feature>
<evidence type="ECO:0000313" key="2">
    <source>
        <dbReference type="EMBL" id="KRY44974.1"/>
    </source>
</evidence>
<feature type="compositionally biased region" description="Basic and acidic residues" evidence="1">
    <location>
        <begin position="313"/>
        <end position="325"/>
    </location>
</feature>
<feature type="compositionally biased region" description="Basic and acidic residues" evidence="1">
    <location>
        <begin position="1227"/>
        <end position="1236"/>
    </location>
</feature>
<name>A0A0V1C7K3_TRIBR</name>
<dbReference type="EMBL" id="JYDI01000435">
    <property type="protein sequence ID" value="KRY44974.1"/>
    <property type="molecule type" value="Genomic_DNA"/>
</dbReference>
<feature type="region of interest" description="Disordered" evidence="1">
    <location>
        <begin position="529"/>
        <end position="1124"/>
    </location>
</feature>
<dbReference type="OrthoDB" id="9909923at2759"/>
<proteinExistence type="predicted"/>